<protein>
    <recommendedName>
        <fullName evidence="2">RNase H type-1 domain-containing protein</fullName>
    </recommendedName>
</protein>
<organism evidence="3 4">
    <name type="scientific">Morella rubra</name>
    <name type="common">Chinese bayberry</name>
    <dbReference type="NCBI Taxonomy" id="262757"/>
    <lineage>
        <taxon>Eukaryota</taxon>
        <taxon>Viridiplantae</taxon>
        <taxon>Streptophyta</taxon>
        <taxon>Embryophyta</taxon>
        <taxon>Tracheophyta</taxon>
        <taxon>Spermatophyta</taxon>
        <taxon>Magnoliopsida</taxon>
        <taxon>eudicotyledons</taxon>
        <taxon>Gunneridae</taxon>
        <taxon>Pentapetalae</taxon>
        <taxon>rosids</taxon>
        <taxon>fabids</taxon>
        <taxon>Fagales</taxon>
        <taxon>Myricaceae</taxon>
        <taxon>Morella</taxon>
    </lineage>
</organism>
<comment type="caution">
    <text evidence="3">The sequence shown here is derived from an EMBL/GenBank/DDBJ whole genome shotgun (WGS) entry which is preliminary data.</text>
</comment>
<proteinExistence type="predicted"/>
<evidence type="ECO:0000256" key="1">
    <source>
        <dbReference type="SAM" id="SignalP"/>
    </source>
</evidence>
<dbReference type="InterPro" id="IPR002156">
    <property type="entry name" value="RNaseH_domain"/>
</dbReference>
<dbReference type="Gene3D" id="3.30.420.10">
    <property type="entry name" value="Ribonuclease H-like superfamily/Ribonuclease H"/>
    <property type="match status" value="1"/>
</dbReference>
<name>A0A6A1VJV6_9ROSI</name>
<evidence type="ECO:0000313" key="4">
    <source>
        <dbReference type="Proteomes" id="UP000516437"/>
    </source>
</evidence>
<dbReference type="SUPFAM" id="SSF53098">
    <property type="entry name" value="Ribonuclease H-like"/>
    <property type="match status" value="1"/>
</dbReference>
<keyword evidence="4" id="KW-1185">Reference proteome</keyword>
<dbReference type="InterPro" id="IPR012337">
    <property type="entry name" value="RNaseH-like_sf"/>
</dbReference>
<dbReference type="OrthoDB" id="1906820at2759"/>
<reference evidence="3 4" key="1">
    <citation type="journal article" date="2019" name="Plant Biotechnol. J.">
        <title>The red bayberry genome and genetic basis of sex determination.</title>
        <authorList>
            <person name="Jia H.M."/>
            <person name="Jia H.J."/>
            <person name="Cai Q.L."/>
            <person name="Wang Y."/>
            <person name="Zhao H.B."/>
            <person name="Yang W.F."/>
            <person name="Wang G.Y."/>
            <person name="Li Y.H."/>
            <person name="Zhan D.L."/>
            <person name="Shen Y.T."/>
            <person name="Niu Q.F."/>
            <person name="Chang L."/>
            <person name="Qiu J."/>
            <person name="Zhao L."/>
            <person name="Xie H.B."/>
            <person name="Fu W.Y."/>
            <person name="Jin J."/>
            <person name="Li X.W."/>
            <person name="Jiao Y."/>
            <person name="Zhou C.C."/>
            <person name="Tu T."/>
            <person name="Chai C.Y."/>
            <person name="Gao J.L."/>
            <person name="Fan L.J."/>
            <person name="van de Weg E."/>
            <person name="Wang J.Y."/>
            <person name="Gao Z.S."/>
        </authorList>
    </citation>
    <scope>NUCLEOTIDE SEQUENCE [LARGE SCALE GENOMIC DNA]</scope>
    <source>
        <tissue evidence="3">Leaves</tissue>
    </source>
</reference>
<dbReference type="InterPro" id="IPR036397">
    <property type="entry name" value="RNaseH_sf"/>
</dbReference>
<evidence type="ECO:0000313" key="3">
    <source>
        <dbReference type="EMBL" id="KAB1212905.1"/>
    </source>
</evidence>
<accession>A0A6A1VJV6</accession>
<evidence type="ECO:0000259" key="2">
    <source>
        <dbReference type="Pfam" id="PF13456"/>
    </source>
</evidence>
<feature type="signal peptide" evidence="1">
    <location>
        <begin position="1"/>
        <end position="20"/>
    </location>
</feature>
<feature type="domain" description="RNase H type-1" evidence="2">
    <location>
        <begin position="15"/>
        <end position="77"/>
    </location>
</feature>
<feature type="chain" id="PRO_5025678834" description="RNase H type-1 domain-containing protein" evidence="1">
    <location>
        <begin position="21"/>
        <end position="110"/>
    </location>
</feature>
<dbReference type="Proteomes" id="UP000516437">
    <property type="component" value="Chromosome 5"/>
</dbReference>
<dbReference type="EMBL" id="RXIC02000023">
    <property type="protein sequence ID" value="KAB1212905.1"/>
    <property type="molecule type" value="Genomic_DNA"/>
</dbReference>
<keyword evidence="1" id="KW-0732">Signal</keyword>
<dbReference type="AlphaFoldDB" id="A0A6A1VJV6"/>
<dbReference type="GO" id="GO:0004523">
    <property type="term" value="F:RNA-DNA hybrid ribonuclease activity"/>
    <property type="evidence" value="ECO:0007669"/>
    <property type="project" value="InterPro"/>
</dbReference>
<gene>
    <name evidence="3" type="ORF">CJ030_MR5G010205</name>
</gene>
<dbReference type="GO" id="GO:0003676">
    <property type="term" value="F:nucleic acid binding"/>
    <property type="evidence" value="ECO:0007669"/>
    <property type="project" value="InterPro"/>
</dbReference>
<sequence>MARLAFNMAHLFLHLPIVLEGDSQCVINQVNQAETVPLWLITGKVETMRSLLGTHMEWRLQWTPRKGNMLAHIIAKWGLDSSIYGIIPCNNLPPNIISCDTPTSLGLTKI</sequence>
<dbReference type="Pfam" id="PF13456">
    <property type="entry name" value="RVT_3"/>
    <property type="match status" value="1"/>
</dbReference>